<evidence type="ECO:0000313" key="3">
    <source>
        <dbReference type="Proteomes" id="UP000011528"/>
    </source>
</evidence>
<name>M0PQA1_9EURY</name>
<evidence type="ECO:0000313" key="2">
    <source>
        <dbReference type="EMBL" id="EMA71719.1"/>
    </source>
</evidence>
<comment type="caution">
    <text evidence="2">The sequence shown here is derived from an EMBL/GenBank/DDBJ whole genome shotgun (WGS) entry which is preliminary data.</text>
</comment>
<reference evidence="2 3" key="1">
    <citation type="journal article" date="2014" name="PLoS Genet.">
        <title>Phylogenetically driven sequencing of extremely halophilic archaea reveals strategies for static and dynamic osmo-response.</title>
        <authorList>
            <person name="Becker E.A."/>
            <person name="Seitzer P.M."/>
            <person name="Tritt A."/>
            <person name="Larsen D."/>
            <person name="Krusor M."/>
            <person name="Yao A.I."/>
            <person name="Wu D."/>
            <person name="Madern D."/>
            <person name="Eisen J.A."/>
            <person name="Darling A.E."/>
            <person name="Facciotti M.T."/>
        </authorList>
    </citation>
    <scope>NUCLEOTIDE SEQUENCE [LARGE SCALE GENOMIC DNA]</scope>
    <source>
        <strain evidence="2 3">JCM 13916</strain>
    </source>
</reference>
<evidence type="ECO:0000256" key="1">
    <source>
        <dbReference type="SAM" id="Coils"/>
    </source>
</evidence>
<gene>
    <name evidence="2" type="ORF">C462_05338</name>
</gene>
<dbReference type="Gene3D" id="1.10.287.1080">
    <property type="entry name" value="MazG-like"/>
    <property type="match status" value="1"/>
</dbReference>
<dbReference type="PATRIC" id="fig|1230455.3.peg.1005"/>
<dbReference type="EMBL" id="AOJJ01000044">
    <property type="protein sequence ID" value="EMA71719.1"/>
    <property type="molecule type" value="Genomic_DNA"/>
</dbReference>
<feature type="coiled-coil region" evidence="1">
    <location>
        <begin position="41"/>
        <end position="68"/>
    </location>
</feature>
<evidence type="ECO:0008006" key="4">
    <source>
        <dbReference type="Google" id="ProtNLM"/>
    </source>
</evidence>
<accession>M0PQA1</accession>
<organism evidence="2 3">
    <name type="scientific">Halorubrum distributum JCM 13916</name>
    <dbReference type="NCBI Taxonomy" id="1230455"/>
    <lineage>
        <taxon>Archaea</taxon>
        <taxon>Methanobacteriati</taxon>
        <taxon>Methanobacteriota</taxon>
        <taxon>Stenosarchaea group</taxon>
        <taxon>Halobacteria</taxon>
        <taxon>Halobacteriales</taxon>
        <taxon>Haloferacaceae</taxon>
        <taxon>Halorubrum</taxon>
        <taxon>Halorubrum distributum group</taxon>
    </lineage>
</organism>
<protein>
    <recommendedName>
        <fullName evidence="4">NTP pyrophosphohydrolase MazG putative catalytic core domain-containing protein</fullName>
    </recommendedName>
</protein>
<dbReference type="AlphaFoldDB" id="M0PQA1"/>
<dbReference type="STRING" id="1230455.C462_05338"/>
<keyword evidence="1" id="KW-0175">Coiled coil</keyword>
<sequence length="100" mass="10998">MVLVPSDADRSGDVADRREASSVVFDRWMGKASENIDEWGVQDEETLLLAMQEELGELTQAVLEARAEGGDPARIGDELDDLGALLLQFHEAREVTQLAE</sequence>
<proteinExistence type="predicted"/>
<dbReference type="Proteomes" id="UP000011528">
    <property type="component" value="Unassembled WGS sequence"/>
</dbReference>